<comment type="caution">
    <text evidence="5">The sequence shown here is derived from an EMBL/GenBank/DDBJ whole genome shotgun (WGS) entry which is preliminary data.</text>
</comment>
<evidence type="ECO:0000256" key="3">
    <source>
        <dbReference type="ARBA" id="ARBA00034247"/>
    </source>
</evidence>
<dbReference type="InterPro" id="IPR013767">
    <property type="entry name" value="PAS_fold"/>
</dbReference>
<dbReference type="InterPro" id="IPR043128">
    <property type="entry name" value="Rev_trsase/Diguanyl_cyclase"/>
</dbReference>
<dbReference type="NCBIfam" id="TIGR00254">
    <property type="entry name" value="GGDEF"/>
    <property type="match status" value="1"/>
</dbReference>
<dbReference type="PANTHER" id="PTHR45138">
    <property type="entry name" value="REGULATORY COMPONENTS OF SENSORY TRANSDUCTION SYSTEM"/>
    <property type="match status" value="1"/>
</dbReference>
<dbReference type="CDD" id="cd01949">
    <property type="entry name" value="GGDEF"/>
    <property type="match status" value="1"/>
</dbReference>
<dbReference type="InterPro" id="IPR035965">
    <property type="entry name" value="PAS-like_dom_sf"/>
</dbReference>
<dbReference type="OrthoDB" id="9812260at2"/>
<dbReference type="STRING" id="1331007.AALB_3735"/>
<dbReference type="GO" id="GO:1902201">
    <property type="term" value="P:negative regulation of bacterial-type flagellum-dependent cell motility"/>
    <property type="evidence" value="ECO:0007669"/>
    <property type="project" value="TreeGrafter"/>
</dbReference>
<dbReference type="GO" id="GO:0005886">
    <property type="term" value="C:plasma membrane"/>
    <property type="evidence" value="ECO:0007669"/>
    <property type="project" value="TreeGrafter"/>
</dbReference>
<dbReference type="GO" id="GO:0052621">
    <property type="term" value="F:diguanylate cyclase activity"/>
    <property type="evidence" value="ECO:0007669"/>
    <property type="project" value="UniProtKB-EC"/>
</dbReference>
<comment type="catalytic activity">
    <reaction evidence="3">
        <text>2 GTP = 3',3'-c-di-GMP + 2 diphosphate</text>
        <dbReference type="Rhea" id="RHEA:24898"/>
        <dbReference type="ChEBI" id="CHEBI:33019"/>
        <dbReference type="ChEBI" id="CHEBI:37565"/>
        <dbReference type="ChEBI" id="CHEBI:58805"/>
        <dbReference type="EC" id="2.7.7.65"/>
    </reaction>
</comment>
<reference evidence="5" key="1">
    <citation type="journal article" date="2013" name="Genome Announc.">
        <title>Draft Genome Sequence of Agarivorans albus Strain MKT 106T, an Agarolytic Marine Bacterium.</title>
        <authorList>
            <person name="Yasuike M."/>
            <person name="Nakamura Y."/>
            <person name="Kai W."/>
            <person name="Fujiwara A."/>
            <person name="Fukui Y."/>
            <person name="Satomi M."/>
            <person name="Sano M."/>
        </authorList>
    </citation>
    <scope>NUCLEOTIDE SEQUENCE [LARGE SCALE GENOMIC DNA]</scope>
</reference>
<dbReference type="AlphaFoldDB" id="R9PQR9"/>
<dbReference type="SUPFAM" id="SSF55785">
    <property type="entry name" value="PYP-like sensor domain (PAS domain)"/>
    <property type="match status" value="1"/>
</dbReference>
<feature type="domain" description="GGDEF" evidence="4">
    <location>
        <begin position="186"/>
        <end position="319"/>
    </location>
</feature>
<gene>
    <name evidence="5" type="ORF">AALB_3735</name>
</gene>
<sequence>MSQHQNEMNEFHWMLDMIQTIDVGLVVLDKDYQVQVWNNFMETHSGLRPDQAQGKKLFSLFPQLPEDWLRHKIDSVFFLKNRAFTTWEQRPHVFPFKNYRPITGTVDFMYQNITIIPLTSLTGIVTHISLIIYDVTDNAVNKLEAQKVNEELKILSRTDKLTQLYNRGYWQDRLEQEFNRFVRNTAPSSLVMFDIDHFKQVNDTYGHPAGDKIITLVGDTLRKVMRKTDIAGRYGGEEFGVILTDTDSEHAKIFCERLRTAIEALKPVVDGVEIPFTVSLGVAELDDQTASAKDWLANTDQALYQSKHNGRNQTSLFAHKTPD</sequence>
<dbReference type="PROSITE" id="PS50887">
    <property type="entry name" value="GGDEF"/>
    <property type="match status" value="1"/>
</dbReference>
<dbReference type="InterPro" id="IPR000160">
    <property type="entry name" value="GGDEF_dom"/>
</dbReference>
<evidence type="ECO:0000313" key="6">
    <source>
        <dbReference type="Proteomes" id="UP000014461"/>
    </source>
</evidence>
<dbReference type="Pfam" id="PF00990">
    <property type="entry name" value="GGDEF"/>
    <property type="match status" value="1"/>
</dbReference>
<evidence type="ECO:0000256" key="2">
    <source>
        <dbReference type="ARBA" id="ARBA00012528"/>
    </source>
</evidence>
<dbReference type="RefSeq" id="WP_016403422.1">
    <property type="nucleotide sequence ID" value="NZ_BARX01000031.1"/>
</dbReference>
<dbReference type="EC" id="2.7.7.65" evidence="2"/>
<dbReference type="InterPro" id="IPR029787">
    <property type="entry name" value="Nucleotide_cyclase"/>
</dbReference>
<comment type="cofactor">
    <cofactor evidence="1">
        <name>Mg(2+)</name>
        <dbReference type="ChEBI" id="CHEBI:18420"/>
    </cofactor>
</comment>
<organism evidence="5 6">
    <name type="scientific">Agarivorans albus MKT 106</name>
    <dbReference type="NCBI Taxonomy" id="1331007"/>
    <lineage>
        <taxon>Bacteria</taxon>
        <taxon>Pseudomonadati</taxon>
        <taxon>Pseudomonadota</taxon>
        <taxon>Gammaproteobacteria</taxon>
        <taxon>Alteromonadales</taxon>
        <taxon>Alteromonadaceae</taxon>
        <taxon>Agarivorans</taxon>
    </lineage>
</organism>
<protein>
    <recommendedName>
        <fullName evidence="2">diguanylate cyclase</fullName>
        <ecNumber evidence="2">2.7.7.65</ecNumber>
    </recommendedName>
</protein>
<name>R9PQR9_AGAAL</name>
<proteinExistence type="predicted"/>
<dbReference type="FunFam" id="3.30.70.270:FF:000001">
    <property type="entry name" value="Diguanylate cyclase domain protein"/>
    <property type="match status" value="1"/>
</dbReference>
<dbReference type="GO" id="GO:0043709">
    <property type="term" value="P:cell adhesion involved in single-species biofilm formation"/>
    <property type="evidence" value="ECO:0007669"/>
    <property type="project" value="TreeGrafter"/>
</dbReference>
<evidence type="ECO:0000256" key="1">
    <source>
        <dbReference type="ARBA" id="ARBA00001946"/>
    </source>
</evidence>
<dbReference type="GO" id="GO:0006355">
    <property type="term" value="P:regulation of DNA-templated transcription"/>
    <property type="evidence" value="ECO:0007669"/>
    <property type="project" value="InterPro"/>
</dbReference>
<dbReference type="InterPro" id="IPR050469">
    <property type="entry name" value="Diguanylate_Cyclase"/>
</dbReference>
<keyword evidence="6" id="KW-1185">Reference proteome</keyword>
<dbReference type="PANTHER" id="PTHR45138:SF9">
    <property type="entry name" value="DIGUANYLATE CYCLASE DGCM-RELATED"/>
    <property type="match status" value="1"/>
</dbReference>
<dbReference type="EMBL" id="BARX01000031">
    <property type="protein sequence ID" value="GAD03655.1"/>
    <property type="molecule type" value="Genomic_DNA"/>
</dbReference>
<dbReference type="Gene3D" id="3.30.450.20">
    <property type="entry name" value="PAS domain"/>
    <property type="match status" value="1"/>
</dbReference>
<evidence type="ECO:0000313" key="5">
    <source>
        <dbReference type="EMBL" id="GAD03655.1"/>
    </source>
</evidence>
<dbReference type="SUPFAM" id="SSF55073">
    <property type="entry name" value="Nucleotide cyclase"/>
    <property type="match status" value="1"/>
</dbReference>
<dbReference type="Pfam" id="PF00989">
    <property type="entry name" value="PAS"/>
    <property type="match status" value="1"/>
</dbReference>
<evidence type="ECO:0000259" key="4">
    <source>
        <dbReference type="PROSITE" id="PS50887"/>
    </source>
</evidence>
<dbReference type="SMART" id="SM00267">
    <property type="entry name" value="GGDEF"/>
    <property type="match status" value="1"/>
</dbReference>
<dbReference type="Proteomes" id="UP000014461">
    <property type="component" value="Unassembled WGS sequence"/>
</dbReference>
<dbReference type="Gene3D" id="3.30.70.270">
    <property type="match status" value="1"/>
</dbReference>
<accession>R9PQR9</accession>